<organism evidence="4 5">
    <name type="scientific">Strigamia maritima</name>
    <name type="common">European centipede</name>
    <name type="synonym">Geophilus maritimus</name>
    <dbReference type="NCBI Taxonomy" id="126957"/>
    <lineage>
        <taxon>Eukaryota</taxon>
        <taxon>Metazoa</taxon>
        <taxon>Ecdysozoa</taxon>
        <taxon>Arthropoda</taxon>
        <taxon>Myriapoda</taxon>
        <taxon>Chilopoda</taxon>
        <taxon>Pleurostigmophora</taxon>
        <taxon>Geophilomorpha</taxon>
        <taxon>Linotaeniidae</taxon>
        <taxon>Strigamia</taxon>
    </lineage>
</organism>
<evidence type="ECO:0000259" key="3">
    <source>
        <dbReference type="PROSITE" id="PS50158"/>
    </source>
</evidence>
<evidence type="ECO:0000256" key="1">
    <source>
        <dbReference type="PROSITE-ProRule" id="PRU00047"/>
    </source>
</evidence>
<feature type="region of interest" description="Disordered" evidence="2">
    <location>
        <begin position="251"/>
        <end position="313"/>
    </location>
</feature>
<feature type="compositionally biased region" description="Basic and acidic residues" evidence="2">
    <location>
        <begin position="251"/>
        <end position="260"/>
    </location>
</feature>
<proteinExistence type="predicted"/>
<dbReference type="InterPro" id="IPR036875">
    <property type="entry name" value="Znf_CCHC_sf"/>
</dbReference>
<feature type="compositionally biased region" description="Basic residues" evidence="2">
    <location>
        <begin position="270"/>
        <end position="282"/>
    </location>
</feature>
<dbReference type="Proteomes" id="UP000014500">
    <property type="component" value="Unassembled WGS sequence"/>
</dbReference>
<name>T1II55_STRMM</name>
<evidence type="ECO:0000313" key="4">
    <source>
        <dbReference type="EnsemblMetazoa" id="SMAR000546-PA"/>
    </source>
</evidence>
<dbReference type="PANTHER" id="PTHR47481:SF22">
    <property type="entry name" value="RETROTRANSPOSON GAG DOMAIN-CONTAINING PROTEIN"/>
    <property type="match status" value="1"/>
</dbReference>
<feature type="domain" description="CCHC-type" evidence="3">
    <location>
        <begin position="237"/>
        <end position="252"/>
    </location>
</feature>
<dbReference type="SMART" id="SM00343">
    <property type="entry name" value="ZnF_C2HC"/>
    <property type="match status" value="1"/>
</dbReference>
<dbReference type="GO" id="GO:0008270">
    <property type="term" value="F:zinc ion binding"/>
    <property type="evidence" value="ECO:0007669"/>
    <property type="project" value="UniProtKB-KW"/>
</dbReference>
<reference evidence="5" key="1">
    <citation type="submission" date="2011-05" db="EMBL/GenBank/DDBJ databases">
        <authorList>
            <person name="Richards S.R."/>
            <person name="Qu J."/>
            <person name="Jiang H."/>
            <person name="Jhangiani S.N."/>
            <person name="Agravi P."/>
            <person name="Goodspeed R."/>
            <person name="Gross S."/>
            <person name="Mandapat C."/>
            <person name="Jackson L."/>
            <person name="Mathew T."/>
            <person name="Pu L."/>
            <person name="Thornton R."/>
            <person name="Saada N."/>
            <person name="Wilczek-Boney K.B."/>
            <person name="Lee S."/>
            <person name="Kovar C."/>
            <person name="Wu Y."/>
            <person name="Scherer S.E."/>
            <person name="Worley K.C."/>
            <person name="Muzny D.M."/>
            <person name="Gibbs R."/>
        </authorList>
    </citation>
    <scope>NUCLEOTIDE SEQUENCE</scope>
    <source>
        <strain evidence="5">Brora</strain>
    </source>
</reference>
<dbReference type="HOGENOM" id="CLU_037256_1_1_1"/>
<dbReference type="PANTHER" id="PTHR47481">
    <property type="match status" value="1"/>
</dbReference>
<keyword evidence="1" id="KW-0479">Metal-binding</keyword>
<dbReference type="Pfam" id="PF13976">
    <property type="entry name" value="gag_pre-integrs"/>
    <property type="match status" value="1"/>
</dbReference>
<dbReference type="AlphaFoldDB" id="T1II55"/>
<dbReference type="STRING" id="126957.T1II55"/>
<dbReference type="Gene3D" id="4.10.60.10">
    <property type="entry name" value="Zinc finger, CCHC-type"/>
    <property type="match status" value="1"/>
</dbReference>
<protein>
    <recommendedName>
        <fullName evidence="3">CCHC-type domain-containing protein</fullName>
    </recommendedName>
</protein>
<accession>T1II55</accession>
<dbReference type="Pfam" id="PF14223">
    <property type="entry name" value="Retrotran_gag_2"/>
    <property type="match status" value="1"/>
</dbReference>
<dbReference type="PROSITE" id="PS50158">
    <property type="entry name" value="ZF_CCHC"/>
    <property type="match status" value="1"/>
</dbReference>
<dbReference type="SUPFAM" id="SSF57756">
    <property type="entry name" value="Retrovirus zinc finger-like domains"/>
    <property type="match status" value="1"/>
</dbReference>
<dbReference type="GO" id="GO:0003676">
    <property type="term" value="F:nucleic acid binding"/>
    <property type="evidence" value="ECO:0007669"/>
    <property type="project" value="InterPro"/>
</dbReference>
<sequence>MTDKDITRSVTTGIIKLDRLNYVQWAIDVCLLLEEKGVWDFAEGKEVEPLPTATGPEKLKFLKDKAKSRAIILQSLVPRLQSAAMKCLTTKDVWDHLKKQFEPSSIAREASLVEKFYGIHRFENEELDTFISCLEKAEDDLVAANDKLKPVDHVKAYIFLSRVGKDFELQIQSIYQWAKDAFTYAKVSEALMLENNRKKLVQSSEAATAYLLNQKGQDTTSSVPSSDNRAHLHNITCFNCGTKGHYARDCTRPKVPKTDQPHQGQSQQRGRSRGRGKRRSGRRTPGVHAEGHPSAPAWFANAPGEPAAPKSPQVCSANLDVTSPAWFLDSCASHHVCGSREMFYDFEELQPMRLELGEGSSSITGRGTIHLIVQVQGVPQEIKLLNVYFVKNFKRNPISLGKIDCAKYHVPIYNNLMKVFKSHSKVCSLYGVLENDLYRIQGPVKYRQSNVPSLNELSLIQPGNCMAEPSSANKPENHIVTVNMWHQRFGHMYTKGLNHLVNNANVKGIDLKSKVSKSICENCELSKSTRAGFKSESLLVISEL</sequence>
<dbReference type="InterPro" id="IPR025724">
    <property type="entry name" value="GAG-pre-integrase_dom"/>
</dbReference>
<evidence type="ECO:0000256" key="2">
    <source>
        <dbReference type="SAM" id="MobiDB-lite"/>
    </source>
</evidence>
<dbReference type="EMBL" id="JH430123">
    <property type="status" value="NOT_ANNOTATED_CDS"/>
    <property type="molecule type" value="Genomic_DNA"/>
</dbReference>
<keyword evidence="5" id="KW-1185">Reference proteome</keyword>
<dbReference type="eggNOG" id="KOG0017">
    <property type="taxonomic scope" value="Eukaryota"/>
</dbReference>
<evidence type="ECO:0000313" key="5">
    <source>
        <dbReference type="Proteomes" id="UP000014500"/>
    </source>
</evidence>
<keyword evidence="1" id="KW-0863">Zinc-finger</keyword>
<dbReference type="OMA" id="ICENCEL"/>
<keyword evidence="1" id="KW-0862">Zinc</keyword>
<dbReference type="EnsemblMetazoa" id="SMAR000546-RA">
    <property type="protein sequence ID" value="SMAR000546-PA"/>
    <property type="gene ID" value="SMAR000546"/>
</dbReference>
<dbReference type="PhylomeDB" id="T1II55"/>
<dbReference type="InterPro" id="IPR054722">
    <property type="entry name" value="PolX-like_BBD"/>
</dbReference>
<dbReference type="Pfam" id="PF22936">
    <property type="entry name" value="Pol_BBD"/>
    <property type="match status" value="1"/>
</dbReference>
<dbReference type="InterPro" id="IPR001878">
    <property type="entry name" value="Znf_CCHC"/>
</dbReference>
<reference evidence="4" key="2">
    <citation type="submission" date="2015-02" db="UniProtKB">
        <authorList>
            <consortium name="EnsemblMetazoa"/>
        </authorList>
    </citation>
    <scope>IDENTIFICATION</scope>
</reference>
<dbReference type="Pfam" id="PF00098">
    <property type="entry name" value="zf-CCHC"/>
    <property type="match status" value="1"/>
</dbReference>